<dbReference type="GeneID" id="69478716"/>
<evidence type="ECO:0000313" key="7">
    <source>
        <dbReference type="EMBL" id="RHL35962.1"/>
    </source>
</evidence>
<accession>A0A1Y4V5J1</accession>
<organism evidence="5 8">
    <name type="scientific">Bacteroides xylanisolvens</name>
    <dbReference type="NCBI Taxonomy" id="371601"/>
    <lineage>
        <taxon>Bacteria</taxon>
        <taxon>Pseudomonadati</taxon>
        <taxon>Bacteroidota</taxon>
        <taxon>Bacteroidia</taxon>
        <taxon>Bacteroidales</taxon>
        <taxon>Bacteroidaceae</taxon>
        <taxon>Bacteroides</taxon>
    </lineage>
</organism>
<dbReference type="AlphaFoldDB" id="A0A1Y4V5J1"/>
<evidence type="ECO:0000313" key="14">
    <source>
        <dbReference type="Proteomes" id="UP000487596"/>
    </source>
</evidence>
<proteinExistence type="predicted"/>
<dbReference type="EMBL" id="QROO01000020">
    <property type="protein sequence ID" value="RHL35962.1"/>
    <property type="molecule type" value="Genomic_DNA"/>
</dbReference>
<reference evidence="9 10" key="3">
    <citation type="submission" date="2018-08" db="EMBL/GenBank/DDBJ databases">
        <title>A genome reference for cultivated species of the human gut microbiota.</title>
        <authorList>
            <person name="Zou Y."/>
            <person name="Xue W."/>
            <person name="Luo G."/>
        </authorList>
    </citation>
    <scope>NUCLEOTIDE SEQUENCE [LARGE SCALE GENOMIC DNA]</scope>
    <source>
        <strain evidence="7 9">AF38-2</strain>
        <strain evidence="6 10">AF46-11NS</strain>
    </source>
</reference>
<dbReference type="EMBL" id="WDER01000044">
    <property type="protein sequence ID" value="KAB6081074.1"/>
    <property type="molecule type" value="Genomic_DNA"/>
</dbReference>
<evidence type="ECO:0000313" key="8">
    <source>
        <dbReference type="Proteomes" id="UP000196036"/>
    </source>
</evidence>
<evidence type="ECO:0000313" key="3">
    <source>
        <dbReference type="EMBL" id="KAB6139809.1"/>
    </source>
</evidence>
<evidence type="ECO:0000313" key="13">
    <source>
        <dbReference type="Proteomes" id="UP000474077"/>
    </source>
</evidence>
<evidence type="ECO:0000313" key="11">
    <source>
        <dbReference type="Proteomes" id="UP000435059"/>
    </source>
</evidence>
<sequence>MEKVSLLMKDSSEGDSQKETMIDFILSWTLRRSIQQYSEEKPILYQYCRKILGKLIGIEMTDDVQVTSVETWKQWKYIDLWANIRITCNGKEEFHAVLIENKAYTPTHHNQLARYKAIFDQVCEEYMPNTKRHYILITALDEMPAMLANECKENGYIPFCLGDLNDYEQQDSESDLFNEFWLRYW</sequence>
<reference evidence="8" key="1">
    <citation type="submission" date="2017-04" db="EMBL/GenBank/DDBJ databases">
        <title>Function of individual gut microbiota members based on whole genome sequencing of pure cultures obtained from chicken caecum.</title>
        <authorList>
            <person name="Medvecky M."/>
            <person name="Cejkova D."/>
            <person name="Polansky O."/>
            <person name="Karasova D."/>
            <person name="Kubasova T."/>
            <person name="Cizek A."/>
            <person name="Rychlik I."/>
        </authorList>
    </citation>
    <scope>NUCLEOTIDE SEQUENCE [LARGE SCALE GENOMIC DNA]</scope>
    <source>
        <strain evidence="8">An109</strain>
    </source>
</reference>
<dbReference type="EMBL" id="WDEH01000010">
    <property type="protein sequence ID" value="KAB6139809.1"/>
    <property type="molecule type" value="Genomic_DNA"/>
</dbReference>
<reference evidence="5" key="2">
    <citation type="journal article" date="2018" name="BMC Genomics">
        <title>Whole genome sequencing and function prediction of 133 gut anaerobes isolated from chicken caecum in pure cultures.</title>
        <authorList>
            <person name="Medvecky M."/>
            <person name="Cejkova D."/>
            <person name="Polansky O."/>
            <person name="Karasova D."/>
            <person name="Kubasova T."/>
            <person name="Cizek A."/>
            <person name="Rychlik I."/>
        </authorList>
    </citation>
    <scope>NUCLEOTIDE SEQUENCE</scope>
    <source>
        <strain evidence="5">An109</strain>
    </source>
</reference>
<dbReference type="EMBL" id="WDES01000041">
    <property type="protein sequence ID" value="KAB6083523.1"/>
    <property type="molecule type" value="Genomic_DNA"/>
</dbReference>
<dbReference type="EMBL" id="NFLW01000035">
    <property type="protein sequence ID" value="OUQ64778.1"/>
    <property type="molecule type" value="Genomic_DNA"/>
</dbReference>
<dbReference type="Proteomes" id="UP000435059">
    <property type="component" value="Unassembled WGS sequence"/>
</dbReference>
<evidence type="ECO:0000313" key="1">
    <source>
        <dbReference type="EMBL" id="KAB6081074.1"/>
    </source>
</evidence>
<gene>
    <name evidence="5" type="ORF">B5E52_16500</name>
    <name evidence="7" type="ORF">DW027_15655</name>
    <name evidence="6" type="ORF">DW075_25190</name>
    <name evidence="3" type="ORF">GA424_08100</name>
    <name evidence="1" type="ORF">GA560_15275</name>
    <name evidence="2" type="ORF">GA574_19925</name>
    <name evidence="4" type="ORF">GAZ43_24385</name>
</gene>
<name>A0A1Y4V5J1_9BACE</name>
<dbReference type="Proteomes" id="UP000474077">
    <property type="component" value="Unassembled WGS sequence"/>
</dbReference>
<protein>
    <recommendedName>
        <fullName evidence="15">PD-(D/E)XK nuclease superfamily protein</fullName>
    </recommendedName>
</protein>
<evidence type="ECO:0000313" key="10">
    <source>
        <dbReference type="Proteomes" id="UP000285503"/>
    </source>
</evidence>
<evidence type="ECO:0000313" key="6">
    <source>
        <dbReference type="EMBL" id="RHK15388.1"/>
    </source>
</evidence>
<keyword evidence="11" id="KW-1185">Reference proteome</keyword>
<evidence type="ECO:0000313" key="4">
    <source>
        <dbReference type="EMBL" id="KAB6335962.1"/>
    </source>
</evidence>
<reference evidence="11 12" key="4">
    <citation type="journal article" date="2019" name="Nat. Med.">
        <title>A library of human gut bacterial isolates paired with longitudinal multiomics data enables mechanistic microbiome research.</title>
        <authorList>
            <person name="Poyet M."/>
            <person name="Groussin M."/>
            <person name="Gibbons S.M."/>
            <person name="Avila-Pacheco J."/>
            <person name="Jiang X."/>
            <person name="Kearney S.M."/>
            <person name="Perrotta A.R."/>
            <person name="Berdy B."/>
            <person name="Zhao S."/>
            <person name="Lieberman T.D."/>
            <person name="Swanson P.K."/>
            <person name="Smith M."/>
            <person name="Roesemann S."/>
            <person name="Alexander J.E."/>
            <person name="Rich S.A."/>
            <person name="Livny J."/>
            <person name="Vlamakis H."/>
            <person name="Clish C."/>
            <person name="Bullock K."/>
            <person name="Deik A."/>
            <person name="Scott J."/>
            <person name="Pierce K.A."/>
            <person name="Xavier R.J."/>
            <person name="Alm E.J."/>
        </authorList>
    </citation>
    <scope>NUCLEOTIDE SEQUENCE [LARGE SCALE GENOMIC DNA]</scope>
    <source>
        <strain evidence="4 12">BIOML-A16</strain>
        <strain evidence="3 14">BIOML-A62</strain>
        <strain evidence="1 13">BIOML-A73</strain>
        <strain evidence="2 11">BIOML-A74</strain>
    </source>
</reference>
<dbReference type="RefSeq" id="WP_008645402.1">
    <property type="nucleotide sequence ID" value="NZ_CABKPA010000032.1"/>
</dbReference>
<evidence type="ECO:0000313" key="9">
    <source>
        <dbReference type="Proteomes" id="UP000284495"/>
    </source>
</evidence>
<dbReference type="InterPro" id="IPR029470">
    <property type="entry name" value="PDDEXK_4"/>
</dbReference>
<dbReference type="EMBL" id="WDCP01000105">
    <property type="protein sequence ID" value="KAB6335962.1"/>
    <property type="molecule type" value="Genomic_DNA"/>
</dbReference>
<evidence type="ECO:0000313" key="5">
    <source>
        <dbReference type="EMBL" id="OUQ64778.1"/>
    </source>
</evidence>
<evidence type="ECO:0000313" key="12">
    <source>
        <dbReference type="Proteomes" id="UP000438288"/>
    </source>
</evidence>
<dbReference type="Proteomes" id="UP000438288">
    <property type="component" value="Unassembled WGS sequence"/>
</dbReference>
<dbReference type="EMBL" id="QRNE01000343">
    <property type="protein sequence ID" value="RHK15388.1"/>
    <property type="molecule type" value="Genomic_DNA"/>
</dbReference>
<dbReference type="Pfam" id="PF14281">
    <property type="entry name" value="PDDEXK_4"/>
    <property type="match status" value="1"/>
</dbReference>
<dbReference type="Proteomes" id="UP000284495">
    <property type="component" value="Unassembled WGS sequence"/>
</dbReference>
<evidence type="ECO:0000313" key="2">
    <source>
        <dbReference type="EMBL" id="KAB6083523.1"/>
    </source>
</evidence>
<dbReference type="Proteomes" id="UP000196036">
    <property type="component" value="Unassembled WGS sequence"/>
</dbReference>
<comment type="caution">
    <text evidence="5">The sequence shown here is derived from an EMBL/GenBank/DDBJ whole genome shotgun (WGS) entry which is preliminary data.</text>
</comment>
<evidence type="ECO:0008006" key="15">
    <source>
        <dbReference type="Google" id="ProtNLM"/>
    </source>
</evidence>
<dbReference type="Proteomes" id="UP000285503">
    <property type="component" value="Unassembled WGS sequence"/>
</dbReference>
<dbReference type="Proteomes" id="UP000487596">
    <property type="component" value="Unassembled WGS sequence"/>
</dbReference>